<organism evidence="2 3">
    <name type="scientific">Quercus suber</name>
    <name type="common">Cork oak</name>
    <dbReference type="NCBI Taxonomy" id="58331"/>
    <lineage>
        <taxon>Eukaryota</taxon>
        <taxon>Viridiplantae</taxon>
        <taxon>Streptophyta</taxon>
        <taxon>Embryophyta</taxon>
        <taxon>Tracheophyta</taxon>
        <taxon>Spermatophyta</taxon>
        <taxon>Magnoliopsida</taxon>
        <taxon>eudicotyledons</taxon>
        <taxon>Gunneridae</taxon>
        <taxon>Pentapetalae</taxon>
        <taxon>rosids</taxon>
        <taxon>fabids</taxon>
        <taxon>Fagales</taxon>
        <taxon>Fagaceae</taxon>
        <taxon>Quercus</taxon>
    </lineage>
</organism>
<dbReference type="AlphaFoldDB" id="A0AAW0KHK0"/>
<keyword evidence="3" id="KW-1185">Reference proteome</keyword>
<dbReference type="InterPro" id="IPR008698">
    <property type="entry name" value="NDUB7"/>
</dbReference>
<feature type="signal peptide" evidence="1">
    <location>
        <begin position="1"/>
        <end position="29"/>
    </location>
</feature>
<proteinExistence type="predicted"/>
<evidence type="ECO:0000256" key="1">
    <source>
        <dbReference type="SAM" id="SignalP"/>
    </source>
</evidence>
<name>A0AAW0KHK0_QUESU</name>
<evidence type="ECO:0000313" key="3">
    <source>
        <dbReference type="Proteomes" id="UP000237347"/>
    </source>
</evidence>
<accession>A0AAW0KHK0</accession>
<protein>
    <submittedName>
        <fullName evidence="2">Nadh dehydrogenase [ubiquinone] 1 beta subcomplex subunit 7</fullName>
    </submittedName>
</protein>
<evidence type="ECO:0000313" key="2">
    <source>
        <dbReference type="EMBL" id="KAK7838893.1"/>
    </source>
</evidence>
<keyword evidence="1" id="KW-0732">Signal</keyword>
<dbReference type="EMBL" id="PKMF04000296">
    <property type="protein sequence ID" value="KAK7838893.1"/>
    <property type="molecule type" value="Genomic_DNA"/>
</dbReference>
<feature type="chain" id="PRO_5043754562" evidence="1">
    <location>
        <begin position="30"/>
        <end position="151"/>
    </location>
</feature>
<sequence length="151" mass="17475">MAMGLGGIWVAGCGLSVLWVLWLRSAVVAEDLGGDGLLRCVCVGRDEFIVFSDGERKRGHQFIDRGEPLVEWSPILYVSDNITVANINIGIHIGMFKRFPAWFVAWFPFNKCRRAKLYLPWKCKTKHHIYEQCEYELIMEQMIKMEVQIQH</sequence>
<comment type="caution">
    <text evidence="2">The sequence shown here is derived from an EMBL/GenBank/DDBJ whole genome shotgun (WGS) entry which is preliminary data.</text>
</comment>
<dbReference type="GO" id="GO:0005739">
    <property type="term" value="C:mitochondrion"/>
    <property type="evidence" value="ECO:0007669"/>
    <property type="project" value="InterPro"/>
</dbReference>
<dbReference type="Proteomes" id="UP000237347">
    <property type="component" value="Unassembled WGS sequence"/>
</dbReference>
<dbReference type="Pfam" id="PF05676">
    <property type="entry name" value="NDUF_B7"/>
    <property type="match status" value="1"/>
</dbReference>
<reference evidence="2 3" key="1">
    <citation type="journal article" date="2018" name="Sci. Data">
        <title>The draft genome sequence of cork oak.</title>
        <authorList>
            <person name="Ramos A.M."/>
            <person name="Usie A."/>
            <person name="Barbosa P."/>
            <person name="Barros P.M."/>
            <person name="Capote T."/>
            <person name="Chaves I."/>
            <person name="Simoes F."/>
            <person name="Abreu I."/>
            <person name="Carrasquinho I."/>
            <person name="Faro C."/>
            <person name="Guimaraes J.B."/>
            <person name="Mendonca D."/>
            <person name="Nobrega F."/>
            <person name="Rodrigues L."/>
            <person name="Saibo N.J.M."/>
            <person name="Varela M.C."/>
            <person name="Egas C."/>
            <person name="Matos J."/>
            <person name="Miguel C.M."/>
            <person name="Oliveira M.M."/>
            <person name="Ricardo C.P."/>
            <person name="Goncalves S."/>
        </authorList>
    </citation>
    <scope>NUCLEOTIDE SEQUENCE [LARGE SCALE GENOMIC DNA]</scope>
    <source>
        <strain evidence="3">cv. HL8</strain>
    </source>
</reference>
<gene>
    <name evidence="2" type="ORF">CFP56_018987</name>
</gene>